<evidence type="ECO:0000256" key="6">
    <source>
        <dbReference type="ARBA" id="ARBA00048679"/>
    </source>
</evidence>
<evidence type="ECO:0000256" key="1">
    <source>
        <dbReference type="ARBA" id="ARBA00022679"/>
    </source>
</evidence>
<dbReference type="PROSITE" id="PS50011">
    <property type="entry name" value="PROTEIN_KINASE_DOM"/>
    <property type="match status" value="1"/>
</dbReference>
<feature type="domain" description="Protein kinase" evidence="7">
    <location>
        <begin position="64"/>
        <end position="263"/>
    </location>
</feature>
<dbReference type="Gene3D" id="3.30.200.20">
    <property type="entry name" value="Phosphorylase Kinase, domain 1"/>
    <property type="match status" value="1"/>
</dbReference>
<evidence type="ECO:0000256" key="5">
    <source>
        <dbReference type="ARBA" id="ARBA00047899"/>
    </source>
</evidence>
<evidence type="ECO:0000259" key="7">
    <source>
        <dbReference type="PROSITE" id="PS50011"/>
    </source>
</evidence>
<dbReference type="GO" id="GO:0004674">
    <property type="term" value="F:protein serine/threonine kinase activity"/>
    <property type="evidence" value="ECO:0007669"/>
    <property type="project" value="UniProtKB-EC"/>
</dbReference>
<dbReference type="Proteomes" id="UP000712281">
    <property type="component" value="Unassembled WGS sequence"/>
</dbReference>
<comment type="caution">
    <text evidence="8">The sequence shown here is derived from an EMBL/GenBank/DDBJ whole genome shotgun (WGS) entry which is preliminary data.</text>
</comment>
<dbReference type="PANTHER" id="PTHR44329">
    <property type="entry name" value="SERINE/THREONINE-PROTEIN KINASE TNNI3K-RELATED"/>
    <property type="match status" value="1"/>
</dbReference>
<organism evidence="8 9">
    <name type="scientific">Brassica cretica</name>
    <name type="common">Mustard</name>
    <dbReference type="NCBI Taxonomy" id="69181"/>
    <lineage>
        <taxon>Eukaryota</taxon>
        <taxon>Viridiplantae</taxon>
        <taxon>Streptophyta</taxon>
        <taxon>Embryophyta</taxon>
        <taxon>Tracheophyta</taxon>
        <taxon>Spermatophyta</taxon>
        <taxon>Magnoliopsida</taxon>
        <taxon>eudicotyledons</taxon>
        <taxon>Gunneridae</taxon>
        <taxon>Pentapetalae</taxon>
        <taxon>rosids</taxon>
        <taxon>malvids</taxon>
        <taxon>Brassicales</taxon>
        <taxon>Brassicaceae</taxon>
        <taxon>Brassiceae</taxon>
        <taxon>Brassica</taxon>
    </lineage>
</organism>
<dbReference type="EMBL" id="QGKW02000276">
    <property type="protein sequence ID" value="KAF2607732.1"/>
    <property type="molecule type" value="Genomic_DNA"/>
</dbReference>
<keyword evidence="1" id="KW-0808">Transferase</keyword>
<keyword evidence="2" id="KW-0547">Nucleotide-binding</keyword>
<evidence type="ECO:0000256" key="4">
    <source>
        <dbReference type="ARBA" id="ARBA00022840"/>
    </source>
</evidence>
<sequence>MEKRSGEEEEGGVGKKDRIFRADKIDLKSLDKQLEEHLSRVWSRNLEITHKAKEEEWEINLAKLETENVIARGTFGTVYKGIYDGEAVAVKVLDWEDDGQESKTNRALFRQEVTVWHKLDHPNVTKFVGASMGTTNLKIPTADLENSLPQRACCVVVEYVSGGTLKHYLIRNRRKKLAFKVVIKLALDLSRGREWAEFFEDPARMIDRGTAVYLVERNLPTSSSQRSRRFRAATAHVTAPDFNAIRAFITDHLMSISDHKALR</sequence>
<reference evidence="8" key="1">
    <citation type="submission" date="2019-12" db="EMBL/GenBank/DDBJ databases">
        <title>Genome sequencing and annotation of Brassica cretica.</title>
        <authorList>
            <person name="Studholme D.J."/>
            <person name="Sarris P.F."/>
        </authorList>
    </citation>
    <scope>NUCLEOTIDE SEQUENCE</scope>
    <source>
        <strain evidence="8">PFS-001/15</strain>
        <tissue evidence="8">Leaf</tissue>
    </source>
</reference>
<dbReference type="InterPro" id="IPR011009">
    <property type="entry name" value="Kinase-like_dom_sf"/>
</dbReference>
<dbReference type="InterPro" id="IPR051681">
    <property type="entry name" value="Ser/Thr_Kinases-Pseudokinases"/>
</dbReference>
<dbReference type="GO" id="GO:0005886">
    <property type="term" value="C:plasma membrane"/>
    <property type="evidence" value="ECO:0007669"/>
    <property type="project" value="TreeGrafter"/>
</dbReference>
<dbReference type="FunFam" id="3.30.200.20:FF:000034">
    <property type="entry name" value="Kinase suppressor of Ras 1"/>
    <property type="match status" value="1"/>
</dbReference>
<comment type="catalytic activity">
    <reaction evidence="6">
        <text>L-seryl-[protein] + ATP = O-phospho-L-seryl-[protein] + ADP + H(+)</text>
        <dbReference type="Rhea" id="RHEA:17989"/>
        <dbReference type="Rhea" id="RHEA-COMP:9863"/>
        <dbReference type="Rhea" id="RHEA-COMP:11604"/>
        <dbReference type="ChEBI" id="CHEBI:15378"/>
        <dbReference type="ChEBI" id="CHEBI:29999"/>
        <dbReference type="ChEBI" id="CHEBI:30616"/>
        <dbReference type="ChEBI" id="CHEBI:83421"/>
        <dbReference type="ChEBI" id="CHEBI:456216"/>
        <dbReference type="EC" id="2.7.11.1"/>
    </reaction>
</comment>
<evidence type="ECO:0000256" key="3">
    <source>
        <dbReference type="ARBA" id="ARBA00022777"/>
    </source>
</evidence>
<proteinExistence type="predicted"/>
<keyword evidence="3" id="KW-0418">Kinase</keyword>
<dbReference type="PANTHER" id="PTHR44329:SF270">
    <property type="entry name" value="KINASE LIKE PROTEIN"/>
    <property type="match status" value="1"/>
</dbReference>
<evidence type="ECO:0000313" key="8">
    <source>
        <dbReference type="EMBL" id="KAF2607732.1"/>
    </source>
</evidence>
<name>A0A8S9LMM4_BRACR</name>
<dbReference type="SUPFAM" id="SSF56112">
    <property type="entry name" value="Protein kinase-like (PK-like)"/>
    <property type="match status" value="1"/>
</dbReference>
<protein>
    <recommendedName>
        <fullName evidence="7">Protein kinase domain-containing protein</fullName>
    </recommendedName>
</protein>
<evidence type="ECO:0000256" key="2">
    <source>
        <dbReference type="ARBA" id="ARBA00022741"/>
    </source>
</evidence>
<dbReference type="AlphaFoldDB" id="A0A8S9LMM4"/>
<dbReference type="GO" id="GO:0005524">
    <property type="term" value="F:ATP binding"/>
    <property type="evidence" value="ECO:0007669"/>
    <property type="project" value="UniProtKB-KW"/>
</dbReference>
<comment type="catalytic activity">
    <reaction evidence="5">
        <text>L-threonyl-[protein] + ATP = O-phospho-L-threonyl-[protein] + ADP + H(+)</text>
        <dbReference type="Rhea" id="RHEA:46608"/>
        <dbReference type="Rhea" id="RHEA-COMP:11060"/>
        <dbReference type="Rhea" id="RHEA-COMP:11605"/>
        <dbReference type="ChEBI" id="CHEBI:15378"/>
        <dbReference type="ChEBI" id="CHEBI:30013"/>
        <dbReference type="ChEBI" id="CHEBI:30616"/>
        <dbReference type="ChEBI" id="CHEBI:61977"/>
        <dbReference type="ChEBI" id="CHEBI:456216"/>
        <dbReference type="EC" id="2.7.11.1"/>
    </reaction>
</comment>
<keyword evidence="4" id="KW-0067">ATP-binding</keyword>
<accession>A0A8S9LMM4</accession>
<dbReference type="InterPro" id="IPR000719">
    <property type="entry name" value="Prot_kinase_dom"/>
</dbReference>
<evidence type="ECO:0000313" key="9">
    <source>
        <dbReference type="Proteomes" id="UP000712281"/>
    </source>
</evidence>
<dbReference type="Pfam" id="PF07714">
    <property type="entry name" value="PK_Tyr_Ser-Thr"/>
    <property type="match status" value="1"/>
</dbReference>
<gene>
    <name evidence="8" type="ORF">F2Q68_00044542</name>
</gene>
<dbReference type="InterPro" id="IPR001245">
    <property type="entry name" value="Ser-Thr/Tyr_kinase_cat_dom"/>
</dbReference>